<dbReference type="Proteomes" id="UP000295621">
    <property type="component" value="Unassembled WGS sequence"/>
</dbReference>
<evidence type="ECO:0000313" key="2">
    <source>
        <dbReference type="EMBL" id="TDC52113.1"/>
    </source>
</evidence>
<sequence>MAERAKITRRVAGRPRRRAGVVPRRRPEGPADDALEAVADGGGHVAAASTSEARKTAGRPIVLLYVS</sequence>
<gene>
    <name evidence="2" type="ORF">E1212_09740</name>
</gene>
<reference evidence="2 3" key="1">
    <citation type="submission" date="2019-02" db="EMBL/GenBank/DDBJ databases">
        <title>Draft genome sequences of novel Actinobacteria.</title>
        <authorList>
            <person name="Sahin N."/>
            <person name="Ay H."/>
            <person name="Saygin H."/>
        </authorList>
    </citation>
    <scope>NUCLEOTIDE SEQUENCE [LARGE SCALE GENOMIC DNA]</scope>
    <source>
        <strain evidence="2 3">KC603</strain>
    </source>
</reference>
<dbReference type="AlphaFoldDB" id="A0A4R4RU93"/>
<proteinExistence type="predicted"/>
<feature type="compositionally biased region" description="Basic residues" evidence="1">
    <location>
        <begin position="7"/>
        <end position="19"/>
    </location>
</feature>
<protein>
    <submittedName>
        <fullName evidence="2">Uncharacterized protein</fullName>
    </submittedName>
</protein>
<organism evidence="2 3">
    <name type="scientific">Jiangella ureilytica</name>
    <dbReference type="NCBI Taxonomy" id="2530374"/>
    <lineage>
        <taxon>Bacteria</taxon>
        <taxon>Bacillati</taxon>
        <taxon>Actinomycetota</taxon>
        <taxon>Actinomycetes</taxon>
        <taxon>Jiangellales</taxon>
        <taxon>Jiangellaceae</taxon>
        <taxon>Jiangella</taxon>
    </lineage>
</organism>
<evidence type="ECO:0000313" key="3">
    <source>
        <dbReference type="Proteomes" id="UP000295621"/>
    </source>
</evidence>
<evidence type="ECO:0000256" key="1">
    <source>
        <dbReference type="SAM" id="MobiDB-lite"/>
    </source>
</evidence>
<dbReference type="EMBL" id="SMKL01000017">
    <property type="protein sequence ID" value="TDC52113.1"/>
    <property type="molecule type" value="Genomic_DNA"/>
</dbReference>
<accession>A0A4R4RU93</accession>
<name>A0A4R4RU93_9ACTN</name>
<dbReference type="RefSeq" id="WP_131981765.1">
    <property type="nucleotide sequence ID" value="NZ_SMKL01000017.1"/>
</dbReference>
<feature type="region of interest" description="Disordered" evidence="1">
    <location>
        <begin position="1"/>
        <end position="32"/>
    </location>
</feature>
<comment type="caution">
    <text evidence="2">The sequence shown here is derived from an EMBL/GenBank/DDBJ whole genome shotgun (WGS) entry which is preliminary data.</text>
</comment>
<keyword evidence="3" id="KW-1185">Reference proteome</keyword>